<proteinExistence type="predicted"/>
<name>A0A8J5Z6P8_9ROSI</name>
<protein>
    <recommendedName>
        <fullName evidence="1">Reverse transcriptase Ty1/copia-type domain-containing protein</fullName>
    </recommendedName>
</protein>
<evidence type="ECO:0000313" key="3">
    <source>
        <dbReference type="Proteomes" id="UP000701853"/>
    </source>
</evidence>
<dbReference type="OrthoDB" id="2012657at2759"/>
<evidence type="ECO:0000313" key="2">
    <source>
        <dbReference type="EMBL" id="KAG8501794.1"/>
    </source>
</evidence>
<reference evidence="2 3" key="1">
    <citation type="journal article" date="2021" name="bioRxiv">
        <title>The Gossypium anomalum genome as a resource for cotton improvement and evolutionary analysis of hybrid incompatibility.</title>
        <authorList>
            <person name="Grover C.E."/>
            <person name="Yuan D."/>
            <person name="Arick M.A."/>
            <person name="Miller E.R."/>
            <person name="Hu G."/>
            <person name="Peterson D.G."/>
            <person name="Wendel J.F."/>
            <person name="Udall J.A."/>
        </authorList>
    </citation>
    <scope>NUCLEOTIDE SEQUENCE [LARGE SCALE GENOMIC DNA]</scope>
    <source>
        <strain evidence="2">JFW-Udall</strain>
        <tissue evidence="2">Leaf</tissue>
    </source>
</reference>
<sequence length="233" mass="27314">MRLNAKAKRCKANILQMGLQGKDPTRWLNRKKYWRLWQMDFKNAFLHGELDKDIYIEQPRGFKNKIHPEYVYKLKKKYAKDLLQRYGMLNCKLISTPMDPNIQLQADEGKKLEDVTMYRQLVRNLIYLTLSRPDITYAVGVASQYMSNPKKPHLDAVRFDYAGDYAIINNWVHLQPWIKSNIMVQQETTNNVIIKQRSRILIGNIISTREYLAKTTDGRSSSANRLSSKASLR</sequence>
<dbReference type="Proteomes" id="UP000701853">
    <property type="component" value="Chromosome 2"/>
</dbReference>
<evidence type="ECO:0000259" key="1">
    <source>
        <dbReference type="Pfam" id="PF07727"/>
    </source>
</evidence>
<dbReference type="AlphaFoldDB" id="A0A8J5Z6P8"/>
<dbReference type="EMBL" id="JAHUZN010000002">
    <property type="protein sequence ID" value="KAG8501794.1"/>
    <property type="molecule type" value="Genomic_DNA"/>
</dbReference>
<feature type="domain" description="Reverse transcriptase Ty1/copia-type" evidence="1">
    <location>
        <begin position="31"/>
        <end position="77"/>
    </location>
</feature>
<dbReference type="PANTHER" id="PTHR11439:SF463">
    <property type="entry name" value="REVERSE TRANSCRIPTASE TY1_COPIA-TYPE DOMAIN-CONTAINING PROTEIN"/>
    <property type="match status" value="1"/>
</dbReference>
<accession>A0A8J5Z6P8</accession>
<comment type="caution">
    <text evidence="2">The sequence shown here is derived from an EMBL/GenBank/DDBJ whole genome shotgun (WGS) entry which is preliminary data.</text>
</comment>
<keyword evidence="3" id="KW-1185">Reference proteome</keyword>
<gene>
    <name evidence="2" type="ORF">CXB51_004789</name>
</gene>
<dbReference type="PANTHER" id="PTHR11439">
    <property type="entry name" value="GAG-POL-RELATED RETROTRANSPOSON"/>
    <property type="match status" value="1"/>
</dbReference>
<dbReference type="Pfam" id="PF07727">
    <property type="entry name" value="RVT_2"/>
    <property type="match status" value="1"/>
</dbReference>
<organism evidence="2 3">
    <name type="scientific">Gossypium anomalum</name>
    <dbReference type="NCBI Taxonomy" id="47600"/>
    <lineage>
        <taxon>Eukaryota</taxon>
        <taxon>Viridiplantae</taxon>
        <taxon>Streptophyta</taxon>
        <taxon>Embryophyta</taxon>
        <taxon>Tracheophyta</taxon>
        <taxon>Spermatophyta</taxon>
        <taxon>Magnoliopsida</taxon>
        <taxon>eudicotyledons</taxon>
        <taxon>Gunneridae</taxon>
        <taxon>Pentapetalae</taxon>
        <taxon>rosids</taxon>
        <taxon>malvids</taxon>
        <taxon>Malvales</taxon>
        <taxon>Malvaceae</taxon>
        <taxon>Malvoideae</taxon>
        <taxon>Gossypium</taxon>
    </lineage>
</organism>
<dbReference type="InterPro" id="IPR013103">
    <property type="entry name" value="RVT_2"/>
</dbReference>